<name>A0ABP4IQM9_9PSEU</name>
<feature type="domain" description="HNH nuclease" evidence="3">
    <location>
        <begin position="222"/>
        <end position="274"/>
    </location>
</feature>
<dbReference type="Pfam" id="PF01844">
    <property type="entry name" value="HNH"/>
    <property type="match status" value="1"/>
</dbReference>
<dbReference type="Gene3D" id="1.10.30.50">
    <property type="match status" value="1"/>
</dbReference>
<evidence type="ECO:0000256" key="2">
    <source>
        <dbReference type="SAM" id="MobiDB-lite"/>
    </source>
</evidence>
<evidence type="ECO:0000259" key="3">
    <source>
        <dbReference type="SMART" id="SM00507"/>
    </source>
</evidence>
<dbReference type="InterPro" id="IPR003870">
    <property type="entry name" value="DUF222"/>
</dbReference>
<keyword evidence="5" id="KW-1185">Reference proteome</keyword>
<proteinExistence type="inferred from homology"/>
<dbReference type="SMART" id="SM00507">
    <property type="entry name" value="HNHc"/>
    <property type="match status" value="1"/>
</dbReference>
<dbReference type="EMBL" id="BAAAJK010000027">
    <property type="protein sequence ID" value="GAA1395011.1"/>
    <property type="molecule type" value="Genomic_DNA"/>
</dbReference>
<evidence type="ECO:0000256" key="1">
    <source>
        <dbReference type="ARBA" id="ARBA00023450"/>
    </source>
</evidence>
<comment type="similarity">
    <text evidence="1">Belongs to the Rv1128c/1148c/1588c/1702c/1945/3466 family.</text>
</comment>
<evidence type="ECO:0000313" key="4">
    <source>
        <dbReference type="EMBL" id="GAA1395011.1"/>
    </source>
</evidence>
<dbReference type="Pfam" id="PF02720">
    <property type="entry name" value="DUF222"/>
    <property type="match status" value="1"/>
</dbReference>
<comment type="caution">
    <text evidence="4">The sequence shown here is derived from an EMBL/GenBank/DDBJ whole genome shotgun (WGS) entry which is preliminary data.</text>
</comment>
<dbReference type="InterPro" id="IPR002711">
    <property type="entry name" value="HNH"/>
</dbReference>
<sequence>MFASGETSLRHVEVIATLLRSAPATRLDDGTLAGAEEALAEHAVLCTPAELHTWGTQLLEALDQDGPEPDDDGPTPMVNELRITRHRNRPGGTLRAHFDDAEMFDRIATSLDGLAAPSDADDVRDHPERAAEALAELCGFALAHAPGRVLPESGGRRPQVVVTIRLDDLERRAGAATADHGGRLDPAALRMLACDAAVLPVVLAGDGRPLDVGRATRTVTVAQRRALTARDRGCAHPGCDRPPAWCEAHHIVPWQHGGATDLDNLVLLCRVHHRLVHHSRWEIHLTGGRPEFVPPGWIDPQRRPRRTPDPNRVVPSPRPPTDRTPPGIRAEVETGPPQVRVISFDELTAGITAR</sequence>
<feature type="compositionally biased region" description="Basic and acidic residues" evidence="2">
    <location>
        <begin position="300"/>
        <end position="309"/>
    </location>
</feature>
<protein>
    <recommendedName>
        <fullName evidence="3">HNH nuclease domain-containing protein</fullName>
    </recommendedName>
</protein>
<reference evidence="5" key="1">
    <citation type="journal article" date="2019" name="Int. J. Syst. Evol. Microbiol.">
        <title>The Global Catalogue of Microorganisms (GCM) 10K type strain sequencing project: providing services to taxonomists for standard genome sequencing and annotation.</title>
        <authorList>
            <consortium name="The Broad Institute Genomics Platform"/>
            <consortium name="The Broad Institute Genome Sequencing Center for Infectious Disease"/>
            <person name="Wu L."/>
            <person name="Ma J."/>
        </authorList>
    </citation>
    <scope>NUCLEOTIDE SEQUENCE [LARGE SCALE GENOMIC DNA]</scope>
    <source>
        <strain evidence="5">JCM 11896</strain>
    </source>
</reference>
<dbReference type="CDD" id="cd00085">
    <property type="entry name" value="HNHc"/>
    <property type="match status" value="1"/>
</dbReference>
<feature type="region of interest" description="Disordered" evidence="2">
    <location>
        <begin position="292"/>
        <end position="336"/>
    </location>
</feature>
<accession>A0ABP4IQM9</accession>
<dbReference type="InterPro" id="IPR003615">
    <property type="entry name" value="HNH_nuc"/>
</dbReference>
<organism evidence="4 5">
    <name type="scientific">Pseudonocardia kongjuensis</name>
    <dbReference type="NCBI Taxonomy" id="102227"/>
    <lineage>
        <taxon>Bacteria</taxon>
        <taxon>Bacillati</taxon>
        <taxon>Actinomycetota</taxon>
        <taxon>Actinomycetes</taxon>
        <taxon>Pseudonocardiales</taxon>
        <taxon>Pseudonocardiaceae</taxon>
        <taxon>Pseudonocardia</taxon>
    </lineage>
</organism>
<gene>
    <name evidence="4" type="ORF">GCM10009613_44030</name>
</gene>
<evidence type="ECO:0000313" key="5">
    <source>
        <dbReference type="Proteomes" id="UP001501414"/>
    </source>
</evidence>
<dbReference type="Proteomes" id="UP001501414">
    <property type="component" value="Unassembled WGS sequence"/>
</dbReference>